<keyword evidence="4 7" id="KW-1133">Transmembrane helix</keyword>
<proteinExistence type="predicted"/>
<comment type="subcellular location">
    <subcellularLocation>
        <location evidence="1">Membrane</location>
        <topology evidence="1">Multi-pass membrane protein</topology>
    </subcellularLocation>
</comment>
<feature type="transmembrane region" description="Helical" evidence="7">
    <location>
        <begin position="205"/>
        <end position="223"/>
    </location>
</feature>
<dbReference type="AlphaFoldDB" id="E5APR2"/>
<feature type="transmembrane region" description="Helical" evidence="7">
    <location>
        <begin position="106"/>
        <end position="125"/>
    </location>
</feature>
<name>E5APR2_MYCRK</name>
<evidence type="ECO:0000313" key="9">
    <source>
        <dbReference type="EMBL" id="CBW74590.1"/>
    </source>
</evidence>
<dbReference type="PANTHER" id="PTHR31566">
    <property type="entry name" value="CYTOCHROME C BIOGENESIS PROTEIN CCS1, CHLOROPLASTIC"/>
    <property type="match status" value="1"/>
</dbReference>
<dbReference type="InterPro" id="IPR023494">
    <property type="entry name" value="Cyt_c_bgen_Ccs1/CcsB/ResB"/>
</dbReference>
<evidence type="ECO:0000256" key="4">
    <source>
        <dbReference type="ARBA" id="ARBA00022989"/>
    </source>
</evidence>
<gene>
    <name evidence="9" type="ordered locus">RBRH_02335</name>
</gene>
<dbReference type="InterPro" id="IPR007816">
    <property type="entry name" value="ResB-like_domain"/>
</dbReference>
<feature type="domain" description="ResB-like" evidence="8">
    <location>
        <begin position="54"/>
        <end position="728"/>
    </location>
</feature>
<organism evidence="9 10">
    <name type="scientific">Mycetohabitans rhizoxinica (strain DSM 19002 / CIP 109453 / HKI 454)</name>
    <name type="common">Paraburkholderia rhizoxinica</name>
    <dbReference type="NCBI Taxonomy" id="882378"/>
    <lineage>
        <taxon>Bacteria</taxon>
        <taxon>Pseudomonadati</taxon>
        <taxon>Pseudomonadota</taxon>
        <taxon>Betaproteobacteria</taxon>
        <taxon>Burkholderiales</taxon>
        <taxon>Burkholderiaceae</taxon>
        <taxon>Mycetohabitans</taxon>
    </lineage>
</organism>
<evidence type="ECO:0000256" key="3">
    <source>
        <dbReference type="ARBA" id="ARBA00022748"/>
    </source>
</evidence>
<dbReference type="EMBL" id="FR687359">
    <property type="protein sequence ID" value="CBW74590.1"/>
    <property type="molecule type" value="Genomic_DNA"/>
</dbReference>
<keyword evidence="3" id="KW-0201">Cytochrome c-type biogenesis</keyword>
<dbReference type="Proteomes" id="UP000007437">
    <property type="component" value="Chromosome"/>
</dbReference>
<dbReference type="Pfam" id="PF05140">
    <property type="entry name" value="ResB"/>
    <property type="match status" value="1"/>
</dbReference>
<evidence type="ECO:0000256" key="6">
    <source>
        <dbReference type="SAM" id="MobiDB-lite"/>
    </source>
</evidence>
<dbReference type="HOGENOM" id="CLU_025116_0_0_4"/>
<dbReference type="PANTHER" id="PTHR31566:SF0">
    <property type="entry name" value="CYTOCHROME C BIOGENESIS PROTEIN CCS1, CHLOROPLASTIC"/>
    <property type="match status" value="1"/>
</dbReference>
<dbReference type="STRING" id="882378.RBRH_02335"/>
<accession>E5APR2</accession>
<keyword evidence="5 7" id="KW-0472">Membrane</keyword>
<dbReference type="GO" id="GO:0017004">
    <property type="term" value="P:cytochrome complex assembly"/>
    <property type="evidence" value="ECO:0007669"/>
    <property type="project" value="UniProtKB-KW"/>
</dbReference>
<feature type="transmembrane region" description="Helical" evidence="7">
    <location>
        <begin position="673"/>
        <end position="691"/>
    </location>
</feature>
<dbReference type="eggNOG" id="COG1333">
    <property type="taxonomic scope" value="Bacteria"/>
</dbReference>
<evidence type="ECO:0000256" key="5">
    <source>
        <dbReference type="ARBA" id="ARBA00023136"/>
    </source>
</evidence>
<reference evidence="9 10" key="1">
    <citation type="journal article" date="2011" name="J. Bacteriol.">
        <title>Complete genome sequence of Burkholderia rhizoxinica, an endosymbiont of Rhizopus microsporus.</title>
        <authorList>
            <person name="Lackner G."/>
            <person name="Moebius N."/>
            <person name="Partida-Martinez L."/>
            <person name="Hertweck C."/>
        </authorList>
    </citation>
    <scope>NUCLEOTIDE SEQUENCE [LARGE SCALE GENOMIC DNA]</scope>
    <source>
        <strain evidence="10">DSM 19002 / CIP 109453 / HKI 454</strain>
    </source>
</reference>
<feature type="compositionally biased region" description="Polar residues" evidence="6">
    <location>
        <begin position="768"/>
        <end position="785"/>
    </location>
</feature>
<evidence type="ECO:0000256" key="1">
    <source>
        <dbReference type="ARBA" id="ARBA00004141"/>
    </source>
</evidence>
<dbReference type="KEGG" id="brh:RBRH_02335"/>
<feature type="transmembrane region" description="Helical" evidence="7">
    <location>
        <begin position="56"/>
        <end position="74"/>
    </location>
</feature>
<evidence type="ECO:0000259" key="8">
    <source>
        <dbReference type="Pfam" id="PF05140"/>
    </source>
</evidence>
<dbReference type="GO" id="GO:0016020">
    <property type="term" value="C:membrane"/>
    <property type="evidence" value="ECO:0007669"/>
    <property type="project" value="UniProtKB-SubCell"/>
</dbReference>
<evidence type="ECO:0000256" key="2">
    <source>
        <dbReference type="ARBA" id="ARBA00022692"/>
    </source>
</evidence>
<evidence type="ECO:0000256" key="7">
    <source>
        <dbReference type="SAM" id="Phobius"/>
    </source>
</evidence>
<feature type="region of interest" description="Disordered" evidence="6">
    <location>
        <begin position="749"/>
        <end position="785"/>
    </location>
</feature>
<keyword evidence="2 7" id="KW-0812">Transmembrane</keyword>
<protein>
    <submittedName>
        <fullName evidence="9">Heme export protein ResB</fullName>
    </submittedName>
</protein>
<evidence type="ECO:0000313" key="10">
    <source>
        <dbReference type="Proteomes" id="UP000007437"/>
    </source>
</evidence>
<sequence>MRSRRWPTTSAACGNAALAGSVPMECELSVSTSGVQIRTGHRIVRDAIELLSSMRFAISLLVILAIASVIGTVLTQEDPYPNYVNQFGPFWADIFRALRLYTMYSAWWFLLILAFLIVSISLCVIRNAPKMIADMKSWKERVREGSLRAFHHNAEYVATMDREQAAQTLGALVRRLGYQMRTVPCDEPDGVATLITAKRGAFNKLGYIFAHLAIVVICLGGLLDSNLPIKLQMWLFNKTPVQSNQVISQIGAEHRLSASNPTFRGYAWVPEGQHVSTAILNQQNGSLIQDLPFSIELNKFIVDYYSTGMPKLFASDIVVVDHDSGKRIPARVEVNKPFVYNGVAIYQSSFQDGGSTMRMIAYPMTGTGSQPVPLDGTIGESMPLGSLGQDDTVEFTDFRAINVENVSNGAGQKDARGVSHQSLKQAFDERLGSGAKTSKPVELRNVGPSVQFKIRDKNGQAHEYNNYMLPVLIDGQRLFLAGMRSRPDDPFRYLRIPADNAGSVNEWMRLRAALADPIVRDEAARRFAVRSMPSAGSSELQSHLCDSAARVLNLFAGGARTDGMPAGTSQSGGFQAVAEFIDHSVPSAEQQKAAELLLRMLEGAIWEVWQIARERAGEPPAPPDADNMRFMQSAMNALSDSFFYGAPVYLQLDSFEQVQASVFQLTRAPGKSLVYLGSILLVLGIFAMFYVRERRLWIWLKPEGPHGGTRVLMAMSTARRTLDFASEYARVRDALGAALGVRPLDAGPSHVATSHADTHSFDAGDDAPSSQTGDTSAPTLRSPQK</sequence>